<keyword evidence="8" id="KW-1185">Reference proteome</keyword>
<gene>
    <name evidence="7" type="ORF">ACG33_01430</name>
</gene>
<dbReference type="AlphaFoldDB" id="A0A127F848"/>
<evidence type="ECO:0000256" key="3">
    <source>
        <dbReference type="ARBA" id="ARBA00022722"/>
    </source>
</evidence>
<dbReference type="CDD" id="cd16964">
    <property type="entry name" value="YqgF"/>
    <property type="match status" value="1"/>
</dbReference>
<keyword evidence="1 5" id="KW-0963">Cytoplasm</keyword>
<accession>A0A127F848</accession>
<dbReference type="Proteomes" id="UP000070250">
    <property type="component" value="Chromosome"/>
</dbReference>
<evidence type="ECO:0000313" key="7">
    <source>
        <dbReference type="EMBL" id="AMN45788.1"/>
    </source>
</evidence>
<evidence type="ECO:0000256" key="1">
    <source>
        <dbReference type="ARBA" id="ARBA00022490"/>
    </source>
</evidence>
<organism evidence="7 8">
    <name type="scientific">Steroidobacter denitrificans</name>
    <dbReference type="NCBI Taxonomy" id="465721"/>
    <lineage>
        <taxon>Bacteria</taxon>
        <taxon>Pseudomonadati</taxon>
        <taxon>Pseudomonadota</taxon>
        <taxon>Gammaproteobacteria</taxon>
        <taxon>Steroidobacterales</taxon>
        <taxon>Steroidobacteraceae</taxon>
        <taxon>Steroidobacter</taxon>
    </lineage>
</organism>
<evidence type="ECO:0000256" key="5">
    <source>
        <dbReference type="HAMAP-Rule" id="MF_00651"/>
    </source>
</evidence>
<dbReference type="InterPro" id="IPR037027">
    <property type="entry name" value="YqgF/RNaseH-like_dom_sf"/>
</dbReference>
<keyword evidence="3 5" id="KW-0540">Nuclease</keyword>
<evidence type="ECO:0000256" key="2">
    <source>
        <dbReference type="ARBA" id="ARBA00022517"/>
    </source>
</evidence>
<dbReference type="GO" id="GO:0016788">
    <property type="term" value="F:hydrolase activity, acting on ester bonds"/>
    <property type="evidence" value="ECO:0007669"/>
    <property type="project" value="UniProtKB-UniRule"/>
</dbReference>
<comment type="subcellular location">
    <subcellularLocation>
        <location evidence="5">Cytoplasm</location>
    </subcellularLocation>
</comment>
<keyword evidence="2 5" id="KW-0690">Ribosome biogenesis</keyword>
<feature type="domain" description="YqgF/RNase H-like" evidence="6">
    <location>
        <begin position="5"/>
        <end position="104"/>
    </location>
</feature>
<name>A0A127F848_STEDE</name>
<dbReference type="NCBIfam" id="TIGR00250">
    <property type="entry name" value="RNAse_H_YqgF"/>
    <property type="match status" value="1"/>
</dbReference>
<evidence type="ECO:0000259" key="6">
    <source>
        <dbReference type="SMART" id="SM00732"/>
    </source>
</evidence>
<dbReference type="PATRIC" id="fig|465721.4.peg.313"/>
<dbReference type="PANTHER" id="PTHR33317:SF4">
    <property type="entry name" value="POLYNUCLEOTIDYL TRANSFERASE, RIBONUCLEASE H-LIKE SUPERFAMILY PROTEIN"/>
    <property type="match status" value="1"/>
</dbReference>
<dbReference type="STRING" id="465721.ACG33_01430"/>
<dbReference type="KEGG" id="sdf:ACG33_01430"/>
<dbReference type="InterPro" id="IPR005227">
    <property type="entry name" value="YqgF"/>
</dbReference>
<dbReference type="EC" id="3.1.-.-" evidence="5"/>
<dbReference type="OrthoDB" id="9796140at2"/>
<dbReference type="SMART" id="SM00732">
    <property type="entry name" value="YqgFc"/>
    <property type="match status" value="1"/>
</dbReference>
<dbReference type="GO" id="GO:0004518">
    <property type="term" value="F:nuclease activity"/>
    <property type="evidence" value="ECO:0007669"/>
    <property type="project" value="UniProtKB-KW"/>
</dbReference>
<reference evidence="7 8" key="1">
    <citation type="submission" date="2015-06" db="EMBL/GenBank/DDBJ databases">
        <title>A Comprehensive Approach to Explore the Metabolic and Phylogenetic Diversity of Bacterial Steroid Degradation in the Environment: Testosterone as an Example.</title>
        <authorList>
            <person name="Yang F.-C."/>
            <person name="Chen Y.-L."/>
            <person name="Yu C.-P."/>
            <person name="Tang S.-L."/>
            <person name="Wang P.-H."/>
            <person name="Ismail W."/>
            <person name="Wang C.-H."/>
            <person name="Yang C.-Y."/>
            <person name="Chiang Y.-R."/>
        </authorList>
    </citation>
    <scope>NUCLEOTIDE SEQUENCE [LARGE SCALE GENOMIC DNA]</scope>
    <source>
        <strain evidence="7 8">DSM 18526</strain>
    </source>
</reference>
<dbReference type="PANTHER" id="PTHR33317">
    <property type="entry name" value="POLYNUCLEOTIDYL TRANSFERASE, RIBONUCLEASE H-LIKE SUPERFAMILY PROTEIN"/>
    <property type="match status" value="1"/>
</dbReference>
<evidence type="ECO:0000256" key="4">
    <source>
        <dbReference type="ARBA" id="ARBA00022801"/>
    </source>
</evidence>
<protein>
    <recommendedName>
        <fullName evidence="5">Putative pre-16S rRNA nuclease</fullName>
        <ecNumber evidence="5">3.1.-.-</ecNumber>
    </recommendedName>
</protein>
<dbReference type="EMBL" id="CP011971">
    <property type="protein sequence ID" value="AMN45788.1"/>
    <property type="molecule type" value="Genomic_DNA"/>
</dbReference>
<dbReference type="Gene3D" id="3.30.420.140">
    <property type="entry name" value="YqgF/RNase H-like domain"/>
    <property type="match status" value="1"/>
</dbReference>
<dbReference type="SUPFAM" id="SSF53098">
    <property type="entry name" value="Ribonuclease H-like"/>
    <property type="match status" value="1"/>
</dbReference>
<comment type="function">
    <text evidence="5">Could be a nuclease involved in processing of the 5'-end of pre-16S rRNA.</text>
</comment>
<dbReference type="HAMAP" id="MF_00651">
    <property type="entry name" value="Nuclease_YqgF"/>
    <property type="match status" value="1"/>
</dbReference>
<dbReference type="InterPro" id="IPR012337">
    <property type="entry name" value="RNaseH-like_sf"/>
</dbReference>
<proteinExistence type="inferred from homology"/>
<dbReference type="GO" id="GO:0000967">
    <property type="term" value="P:rRNA 5'-end processing"/>
    <property type="evidence" value="ECO:0007669"/>
    <property type="project" value="UniProtKB-UniRule"/>
</dbReference>
<dbReference type="Pfam" id="PF03652">
    <property type="entry name" value="RuvX"/>
    <property type="match status" value="1"/>
</dbReference>
<evidence type="ECO:0000313" key="8">
    <source>
        <dbReference type="Proteomes" id="UP000070250"/>
    </source>
</evidence>
<comment type="similarity">
    <text evidence="5">Belongs to the YqgF HJR family.</text>
</comment>
<dbReference type="InterPro" id="IPR006641">
    <property type="entry name" value="YqgF/RNaseH-like_dom"/>
</dbReference>
<sequence length="155" mass="17063">MSRVEVILAFDYGTRRIGVASGDTLTRTARALATLDQAAGISWEMIDALVHEFQPALFVVGLPRNMDGTPTALFGASRAFGAELAARYRRNVALVDERLSSREAEALLRAARSTGLKRRRITHGDIDRIAARILLERWFENPDAAESLQESATHA</sequence>
<keyword evidence="4 5" id="KW-0378">Hydrolase</keyword>
<dbReference type="GO" id="GO:0005829">
    <property type="term" value="C:cytosol"/>
    <property type="evidence" value="ECO:0007669"/>
    <property type="project" value="TreeGrafter"/>
</dbReference>